<keyword evidence="4" id="KW-1185">Reference proteome</keyword>
<dbReference type="RefSeq" id="WP_209379044.1">
    <property type="nucleotide sequence ID" value="NZ_JAGIZB010000006.1"/>
</dbReference>
<organism evidence="3 4">
    <name type="scientific">Pararoseomonas baculiformis</name>
    <dbReference type="NCBI Taxonomy" id="2820812"/>
    <lineage>
        <taxon>Bacteria</taxon>
        <taxon>Pseudomonadati</taxon>
        <taxon>Pseudomonadota</taxon>
        <taxon>Alphaproteobacteria</taxon>
        <taxon>Acetobacterales</taxon>
        <taxon>Acetobacteraceae</taxon>
        <taxon>Pararoseomonas</taxon>
    </lineage>
</organism>
<dbReference type="Pfam" id="PF02311">
    <property type="entry name" value="AraC_binding"/>
    <property type="match status" value="1"/>
</dbReference>
<dbReference type="InterPro" id="IPR014710">
    <property type="entry name" value="RmlC-like_jellyroll"/>
</dbReference>
<comment type="caution">
    <text evidence="3">The sequence shown here is derived from an EMBL/GenBank/DDBJ whole genome shotgun (WGS) entry which is preliminary data.</text>
</comment>
<evidence type="ECO:0000259" key="2">
    <source>
        <dbReference type="Pfam" id="PF02311"/>
    </source>
</evidence>
<evidence type="ECO:0000313" key="3">
    <source>
        <dbReference type="EMBL" id="MBP0444824.1"/>
    </source>
</evidence>
<dbReference type="EMBL" id="JAGIZB010000006">
    <property type="protein sequence ID" value="MBP0444824.1"/>
    <property type="molecule type" value="Genomic_DNA"/>
</dbReference>
<evidence type="ECO:0000313" key="4">
    <source>
        <dbReference type="Proteomes" id="UP000681594"/>
    </source>
</evidence>
<dbReference type="PANTHER" id="PTHR11019:SF199">
    <property type="entry name" value="HTH-TYPE TRANSCRIPTIONAL REGULATOR NIMR"/>
    <property type="match status" value="1"/>
</dbReference>
<feature type="domain" description="AraC-type arabinose-binding/dimerisation" evidence="2">
    <location>
        <begin position="27"/>
        <end position="77"/>
    </location>
</feature>
<proteinExistence type="predicted"/>
<evidence type="ECO:0000256" key="1">
    <source>
        <dbReference type="ARBA" id="ARBA00023125"/>
    </source>
</evidence>
<dbReference type="SUPFAM" id="SSF51182">
    <property type="entry name" value="RmlC-like cupins"/>
    <property type="match status" value="1"/>
</dbReference>
<reference evidence="3 4" key="1">
    <citation type="submission" date="2021-03" db="EMBL/GenBank/DDBJ databases">
        <authorList>
            <person name="So Y."/>
        </authorList>
    </citation>
    <scope>NUCLEOTIDE SEQUENCE [LARGE SCALE GENOMIC DNA]</scope>
    <source>
        <strain evidence="3 4">SSH11</strain>
    </source>
</reference>
<dbReference type="Proteomes" id="UP000681594">
    <property type="component" value="Unassembled WGS sequence"/>
</dbReference>
<dbReference type="Gene3D" id="2.60.120.10">
    <property type="entry name" value="Jelly Rolls"/>
    <property type="match status" value="1"/>
</dbReference>
<name>A0ABS4ACS9_9PROT</name>
<keyword evidence="1" id="KW-0238">DNA-binding</keyword>
<dbReference type="InterPro" id="IPR003313">
    <property type="entry name" value="AraC-bd"/>
</dbReference>
<accession>A0ABS4ACS9</accession>
<gene>
    <name evidence="3" type="ORF">J8J14_08505</name>
</gene>
<protein>
    <submittedName>
        <fullName evidence="3">Cupin domain-containing protein</fullName>
    </submittedName>
</protein>
<dbReference type="InterPro" id="IPR011051">
    <property type="entry name" value="RmlC_Cupin_sf"/>
</dbReference>
<sequence>MLWETIAAPPGLAAPGPMTIRAQSIPARHYFPEHAHPWHQVVYAISGVLTVAVERRSFVISPEQAVWLPAALTHRVGSLLGSATKCQ</sequence>
<dbReference type="PANTHER" id="PTHR11019">
    <property type="entry name" value="HTH-TYPE TRANSCRIPTIONAL REGULATOR NIMR"/>
    <property type="match status" value="1"/>
</dbReference>